<dbReference type="SUPFAM" id="SSF56112">
    <property type="entry name" value="Protein kinase-like (PK-like)"/>
    <property type="match status" value="1"/>
</dbReference>
<reference evidence="13" key="1">
    <citation type="submission" date="2019-07" db="EMBL/GenBank/DDBJ databases">
        <title>De Novo Assembly of kiwifruit Actinidia rufa.</title>
        <authorList>
            <person name="Sugita-Konishi S."/>
            <person name="Sato K."/>
            <person name="Mori E."/>
            <person name="Abe Y."/>
            <person name="Kisaki G."/>
            <person name="Hamano K."/>
            <person name="Suezawa K."/>
            <person name="Otani M."/>
            <person name="Fukuda T."/>
            <person name="Manabe T."/>
            <person name="Gomi K."/>
            <person name="Tabuchi M."/>
            <person name="Akimitsu K."/>
            <person name="Kataoka I."/>
        </authorList>
    </citation>
    <scope>NUCLEOTIDE SEQUENCE [LARGE SCALE GENOMIC DNA]</scope>
    <source>
        <strain evidence="13">cv. Fuchu</strain>
    </source>
</reference>
<keyword evidence="5" id="KW-0547">Nucleotide-binding</keyword>
<dbReference type="GO" id="GO:0030246">
    <property type="term" value="F:carbohydrate binding"/>
    <property type="evidence" value="ECO:0007669"/>
    <property type="project" value="UniProtKB-KW"/>
</dbReference>
<comment type="caution">
    <text evidence="12">The sequence shown here is derived from an EMBL/GenBank/DDBJ whole genome shotgun (WGS) entry which is preliminary data.</text>
</comment>
<feature type="domain" description="Legume lectin" evidence="11">
    <location>
        <begin position="79"/>
        <end position="239"/>
    </location>
</feature>
<keyword evidence="2" id="KW-0812">Transmembrane</keyword>
<keyword evidence="9" id="KW-0675">Receptor</keyword>
<dbReference type="GO" id="GO:0016020">
    <property type="term" value="C:membrane"/>
    <property type="evidence" value="ECO:0007669"/>
    <property type="project" value="UniProtKB-SubCell"/>
</dbReference>
<dbReference type="Pfam" id="PF00139">
    <property type="entry name" value="Lectin_legB"/>
    <property type="match status" value="1"/>
</dbReference>
<dbReference type="SUPFAM" id="SSF49899">
    <property type="entry name" value="Concanavalin A-like lectins/glucanases"/>
    <property type="match status" value="1"/>
</dbReference>
<dbReference type="Gene3D" id="2.60.120.200">
    <property type="match status" value="1"/>
</dbReference>
<evidence type="ECO:0000256" key="9">
    <source>
        <dbReference type="ARBA" id="ARBA00023170"/>
    </source>
</evidence>
<accession>A0A7J0DP97</accession>
<evidence type="ECO:0000256" key="8">
    <source>
        <dbReference type="ARBA" id="ARBA00023136"/>
    </source>
</evidence>
<feature type="region of interest" description="Disordered" evidence="10">
    <location>
        <begin position="472"/>
        <end position="494"/>
    </location>
</feature>
<keyword evidence="8" id="KW-0472">Membrane</keyword>
<dbReference type="AlphaFoldDB" id="A0A7J0DP97"/>
<dbReference type="Proteomes" id="UP000585474">
    <property type="component" value="Unassembled WGS sequence"/>
</dbReference>
<keyword evidence="3" id="KW-0732">Signal</keyword>
<dbReference type="InterPro" id="IPR001220">
    <property type="entry name" value="Legume_lectin_dom"/>
</dbReference>
<name>A0A7J0DP97_9ERIC</name>
<dbReference type="PANTHER" id="PTHR27007">
    <property type="match status" value="1"/>
</dbReference>
<dbReference type="GO" id="GO:0005524">
    <property type="term" value="F:ATP binding"/>
    <property type="evidence" value="ECO:0007669"/>
    <property type="project" value="UniProtKB-KW"/>
</dbReference>
<keyword evidence="6" id="KW-0067">ATP-binding</keyword>
<keyword evidence="12" id="KW-0808">Transferase</keyword>
<keyword evidence="13" id="KW-1185">Reference proteome</keyword>
<dbReference type="CDD" id="cd06899">
    <property type="entry name" value="lectin_legume_LecRK_Arcelin_ConA"/>
    <property type="match status" value="1"/>
</dbReference>
<evidence type="ECO:0000256" key="4">
    <source>
        <dbReference type="ARBA" id="ARBA00022734"/>
    </source>
</evidence>
<evidence type="ECO:0000259" key="11">
    <source>
        <dbReference type="Pfam" id="PF00139"/>
    </source>
</evidence>
<protein>
    <submittedName>
        <fullName evidence="12">Concanavalin A-like lectin protein kinase family protein</fullName>
    </submittedName>
</protein>
<sequence>MARGKEGPEGGWAPSKGKHLAEQCKTEYANPVNYCLRILAEVAVIAADIPEMILSFELPLELVPLLRFTSSEAKMGRHKNSLMVTFTSSFFAKSRGQAVNPKSCSDGLTFFRAPFQGEIPANSVSVYLGLFSNNSVLNSTSNHIVVVEFDTFQNHWDPNTDDQVGINVNSIASMASVMWNSIIKNGTIANAWVSYNSSTKTLGIYPTYSNNPVFSGSFSISHVVDLREVLPEWASVGWCHEQGEFLVVYEFMPNGSPDSHLFGGKSKLTLAVRYKIALGLALALLYLHEECEQCVVHKRYEVKTQPYIEKVEPPFLTMEAGLQQLKKTQHHRLQNWQQQQMKTFIRRQGEIIKYSIEFGLGPRPNSVGLPLGLGFKLQLGWIPTLGLGLHKWDGLQHLGLDFKWTDFFLGDFGLAMLLNHELGTQTIVLAGTTGYLTPECVTTGKASKKSPIPIVSVLLPLNRLWKKAGRAEVGTKSSTTNRLGLGPLRSRANT</sequence>
<dbReference type="InterPro" id="IPR050528">
    <property type="entry name" value="L-type_Lectin-RKs"/>
</dbReference>
<dbReference type="InterPro" id="IPR013320">
    <property type="entry name" value="ConA-like_dom_sf"/>
</dbReference>
<evidence type="ECO:0000256" key="7">
    <source>
        <dbReference type="ARBA" id="ARBA00022989"/>
    </source>
</evidence>
<dbReference type="InterPro" id="IPR011009">
    <property type="entry name" value="Kinase-like_dom_sf"/>
</dbReference>
<keyword evidence="12" id="KW-0418">Kinase</keyword>
<keyword evidence="4 12" id="KW-0430">Lectin</keyword>
<evidence type="ECO:0000256" key="6">
    <source>
        <dbReference type="ARBA" id="ARBA00022840"/>
    </source>
</evidence>
<organism evidence="12 13">
    <name type="scientific">Actinidia rufa</name>
    <dbReference type="NCBI Taxonomy" id="165716"/>
    <lineage>
        <taxon>Eukaryota</taxon>
        <taxon>Viridiplantae</taxon>
        <taxon>Streptophyta</taxon>
        <taxon>Embryophyta</taxon>
        <taxon>Tracheophyta</taxon>
        <taxon>Spermatophyta</taxon>
        <taxon>Magnoliopsida</taxon>
        <taxon>eudicotyledons</taxon>
        <taxon>Gunneridae</taxon>
        <taxon>Pentapetalae</taxon>
        <taxon>asterids</taxon>
        <taxon>Ericales</taxon>
        <taxon>Actinidiaceae</taxon>
        <taxon>Actinidia</taxon>
    </lineage>
</organism>
<dbReference type="Gene3D" id="1.10.510.10">
    <property type="entry name" value="Transferase(Phosphotransferase) domain 1"/>
    <property type="match status" value="1"/>
</dbReference>
<evidence type="ECO:0000313" key="12">
    <source>
        <dbReference type="EMBL" id="GFS39536.1"/>
    </source>
</evidence>
<dbReference type="GO" id="GO:0016301">
    <property type="term" value="F:kinase activity"/>
    <property type="evidence" value="ECO:0007669"/>
    <property type="project" value="UniProtKB-KW"/>
</dbReference>
<comment type="subcellular location">
    <subcellularLocation>
        <location evidence="1">Membrane</location>
        <topology evidence="1">Single-pass type I membrane protein</topology>
    </subcellularLocation>
</comment>
<evidence type="ECO:0000313" key="13">
    <source>
        <dbReference type="Proteomes" id="UP000585474"/>
    </source>
</evidence>
<evidence type="ECO:0000256" key="1">
    <source>
        <dbReference type="ARBA" id="ARBA00004479"/>
    </source>
</evidence>
<dbReference type="EMBL" id="BJWL01000333">
    <property type="protein sequence ID" value="GFS39536.1"/>
    <property type="molecule type" value="Genomic_DNA"/>
</dbReference>
<dbReference type="OrthoDB" id="2014828at2759"/>
<keyword evidence="7" id="KW-1133">Transmembrane helix</keyword>
<evidence type="ECO:0000256" key="2">
    <source>
        <dbReference type="ARBA" id="ARBA00022692"/>
    </source>
</evidence>
<evidence type="ECO:0000256" key="10">
    <source>
        <dbReference type="SAM" id="MobiDB-lite"/>
    </source>
</evidence>
<proteinExistence type="predicted"/>
<evidence type="ECO:0000256" key="3">
    <source>
        <dbReference type="ARBA" id="ARBA00022729"/>
    </source>
</evidence>
<evidence type="ECO:0000256" key="5">
    <source>
        <dbReference type="ARBA" id="ARBA00022741"/>
    </source>
</evidence>
<gene>
    <name evidence="12" type="ORF">Acr_00g0063510</name>
</gene>